<reference evidence="2 3" key="1">
    <citation type="submission" date="2020-04" db="EMBL/GenBank/DDBJ databases">
        <authorList>
            <person name="Klaysubun C."/>
            <person name="Duangmal K."/>
            <person name="Lipun K."/>
        </authorList>
    </citation>
    <scope>NUCLEOTIDE SEQUENCE [LARGE SCALE GENOMIC DNA]</scope>
    <source>
        <strain evidence="2 3">K10HN5</strain>
    </source>
</reference>
<feature type="domain" description="Flavoprotein" evidence="1">
    <location>
        <begin position="12"/>
        <end position="144"/>
    </location>
</feature>
<dbReference type="Pfam" id="PF02441">
    <property type="entry name" value="Flavoprotein"/>
    <property type="match status" value="1"/>
</dbReference>
<gene>
    <name evidence="2" type="ORF">HF526_24105</name>
</gene>
<dbReference type="PANTHER" id="PTHR14359:SF6">
    <property type="entry name" value="PHOSPHOPANTOTHENOYLCYSTEINE DECARBOXYLASE"/>
    <property type="match status" value="1"/>
</dbReference>
<dbReference type="PANTHER" id="PTHR14359">
    <property type="entry name" value="HOMO-OLIGOMERIC FLAVIN CONTAINING CYS DECARBOXYLASE FAMILY"/>
    <property type="match status" value="1"/>
</dbReference>
<dbReference type="InterPro" id="IPR003382">
    <property type="entry name" value="Flavoprotein"/>
</dbReference>
<keyword evidence="3" id="KW-1185">Reference proteome</keyword>
<accession>A0ABX1SHV7</accession>
<dbReference type="SUPFAM" id="SSF52507">
    <property type="entry name" value="Homo-oligomeric flavin-containing Cys decarboxylases, HFCD"/>
    <property type="match status" value="1"/>
</dbReference>
<dbReference type="InterPro" id="IPR036551">
    <property type="entry name" value="Flavin_trans-like"/>
</dbReference>
<evidence type="ECO:0000259" key="1">
    <source>
        <dbReference type="Pfam" id="PF02441"/>
    </source>
</evidence>
<dbReference type="Proteomes" id="UP000820669">
    <property type="component" value="Unassembled WGS sequence"/>
</dbReference>
<evidence type="ECO:0000313" key="3">
    <source>
        <dbReference type="Proteomes" id="UP000820669"/>
    </source>
</evidence>
<dbReference type="EMBL" id="JAAXLA010000055">
    <property type="protein sequence ID" value="NMI00373.1"/>
    <property type="molecule type" value="Genomic_DNA"/>
</dbReference>
<dbReference type="Gene3D" id="3.40.50.1950">
    <property type="entry name" value="Flavin prenyltransferase-like"/>
    <property type="match status" value="1"/>
</dbReference>
<dbReference type="RefSeq" id="WP_169383850.1">
    <property type="nucleotide sequence ID" value="NZ_JAAXLA010000055.1"/>
</dbReference>
<evidence type="ECO:0000313" key="2">
    <source>
        <dbReference type="EMBL" id="NMI00373.1"/>
    </source>
</evidence>
<proteinExistence type="predicted"/>
<protein>
    <submittedName>
        <fullName evidence="2">Flavoprotein</fullName>
    </submittedName>
</protein>
<name>A0ABX1SHV7_9PSEU</name>
<comment type="caution">
    <text evidence="2">The sequence shown here is derived from an EMBL/GenBank/DDBJ whole genome shotgun (WGS) entry which is preliminary data.</text>
</comment>
<organism evidence="2 3">
    <name type="scientific">Pseudonocardia acidicola</name>
    <dbReference type="NCBI Taxonomy" id="2724939"/>
    <lineage>
        <taxon>Bacteria</taxon>
        <taxon>Bacillati</taxon>
        <taxon>Actinomycetota</taxon>
        <taxon>Actinomycetes</taxon>
        <taxon>Pseudonocardiales</taxon>
        <taxon>Pseudonocardiaceae</taxon>
        <taxon>Pseudonocardia</taxon>
    </lineage>
</organism>
<sequence length="198" mass="21016">MTPAGEPPGVIGLIASAAAGAETIRTDFVEPALRRGWRVAITLTPTASTWLAHTGERARLELRTGMVVRDEPRLPGDERPHPPVTCYVVAPTTANTVAKLALGIGDNQALTTACEALGDPAVPVIVFPRVNAAHVRHPAWASHLTALRAAGAHLVWGPEVWPLAEPGAEDPGRTLPWGVILDLVDQVTAGRRDPEQEK</sequence>